<dbReference type="GO" id="GO:0005682">
    <property type="term" value="C:U5 snRNP"/>
    <property type="evidence" value="ECO:0007669"/>
    <property type="project" value="InterPro"/>
</dbReference>
<gene>
    <name evidence="3" type="primary">Cd2bp2</name>
</gene>
<sequence length="375" mass="43006">MSKRVRFDEEAITAKVGRYTPKDQPSSSKEYEKTGPGSRFKEDHSLDSDEEDENGDEKKEQFEKLTEEDVEGAEDEENDDPYENEDGPRITPFNLKEEMEEGDFDKTGHYHFNKDKEIHDNWLDNIDWVKIKKVKKSEDVEMSSGDEGPDDFDEVKILGEIVQLLQKGETVSGGLRRLGGKEKTKKKGAQRSWKKEKVYDLEAGDEDTEKPMDEDTKLNDEKEKKERFLQLTELADQMAGAGHYDIYSDTFEKIQYKLNSLKVSKLASIPEGANADDALDIFADDIDASELNKPTKVSATPTEQDDKANGNDDASVKWEYKWKADADETFGPFTSQQMAEWKEEGFFNKEVKVRKVAEGDVPFYDAKRIDFDLYE</sequence>
<dbReference type="EMBL" id="LR783742">
    <property type="protein sequence ID" value="CAB3229101.1"/>
    <property type="molecule type" value="mRNA"/>
</dbReference>
<feature type="region of interest" description="Disordered" evidence="1">
    <location>
        <begin position="292"/>
        <end position="313"/>
    </location>
</feature>
<dbReference type="Pfam" id="PF02213">
    <property type="entry name" value="GYF"/>
    <property type="match status" value="1"/>
</dbReference>
<evidence type="ECO:0000259" key="2">
    <source>
        <dbReference type="PROSITE" id="PS50829"/>
    </source>
</evidence>
<feature type="region of interest" description="Disordered" evidence="1">
    <location>
        <begin position="1"/>
        <end position="95"/>
    </location>
</feature>
<name>A0A6F9D819_9ASCI</name>
<evidence type="ECO:0000313" key="3">
    <source>
        <dbReference type="EMBL" id="CAB3229101.1"/>
    </source>
</evidence>
<feature type="compositionally biased region" description="Basic and acidic residues" evidence="1">
    <location>
        <begin position="29"/>
        <end position="47"/>
    </location>
</feature>
<dbReference type="SUPFAM" id="SSF55277">
    <property type="entry name" value="GYF domain"/>
    <property type="match status" value="1"/>
</dbReference>
<feature type="compositionally biased region" description="Basic and acidic residues" evidence="1">
    <location>
        <begin position="56"/>
        <end position="67"/>
    </location>
</feature>
<dbReference type="InterPro" id="IPR003169">
    <property type="entry name" value="GYF"/>
</dbReference>
<proteinExistence type="evidence at transcript level"/>
<dbReference type="SMART" id="SM00444">
    <property type="entry name" value="GYF"/>
    <property type="match status" value="1"/>
</dbReference>
<reference evidence="3" key="1">
    <citation type="submission" date="2020-04" db="EMBL/GenBank/DDBJ databases">
        <authorList>
            <person name="Neveu A P."/>
        </authorList>
    </citation>
    <scope>NUCLEOTIDE SEQUENCE</scope>
    <source>
        <tissue evidence="3">Whole embryo</tissue>
    </source>
</reference>
<dbReference type="InterPro" id="IPR035445">
    <property type="entry name" value="GYF-like_dom_sf"/>
</dbReference>
<organism evidence="3">
    <name type="scientific">Phallusia mammillata</name>
    <dbReference type="NCBI Taxonomy" id="59560"/>
    <lineage>
        <taxon>Eukaryota</taxon>
        <taxon>Metazoa</taxon>
        <taxon>Chordata</taxon>
        <taxon>Tunicata</taxon>
        <taxon>Ascidiacea</taxon>
        <taxon>Phlebobranchia</taxon>
        <taxon>Ascidiidae</taxon>
        <taxon>Phallusia</taxon>
    </lineage>
</organism>
<feature type="compositionally biased region" description="Basic and acidic residues" evidence="1">
    <location>
        <begin position="304"/>
        <end position="313"/>
    </location>
</feature>
<protein>
    <submittedName>
        <fullName evidence="3">CD2 antigen cytoplasmic tail-binding protein 2</fullName>
    </submittedName>
</protein>
<feature type="region of interest" description="Disordered" evidence="1">
    <location>
        <begin position="174"/>
        <end position="224"/>
    </location>
</feature>
<dbReference type="AlphaFoldDB" id="A0A6F9D819"/>
<feature type="compositionally biased region" description="Acidic residues" evidence="1">
    <location>
        <begin position="68"/>
        <end position="85"/>
    </location>
</feature>
<dbReference type="Gene3D" id="3.30.1490.40">
    <property type="match status" value="1"/>
</dbReference>
<feature type="compositionally biased region" description="Basic and acidic residues" evidence="1">
    <location>
        <begin position="209"/>
        <end position="224"/>
    </location>
</feature>
<feature type="compositionally biased region" description="Basic residues" evidence="1">
    <location>
        <begin position="183"/>
        <end position="192"/>
    </location>
</feature>
<dbReference type="InterPro" id="IPR039905">
    <property type="entry name" value="CD2BP2/Lin1"/>
</dbReference>
<evidence type="ECO:0000256" key="1">
    <source>
        <dbReference type="SAM" id="MobiDB-lite"/>
    </source>
</evidence>
<dbReference type="PANTHER" id="PTHR13138">
    <property type="entry name" value="PROTEIN LIN1"/>
    <property type="match status" value="1"/>
</dbReference>
<dbReference type="PROSITE" id="PS50829">
    <property type="entry name" value="GYF"/>
    <property type="match status" value="1"/>
</dbReference>
<accession>A0A6F9D819</accession>
<dbReference type="PANTHER" id="PTHR13138:SF3">
    <property type="entry name" value="CD2 ANTIGEN CYTOPLASMIC TAIL-BINDING PROTEIN 2"/>
    <property type="match status" value="1"/>
</dbReference>
<feature type="domain" description="GYF" evidence="2">
    <location>
        <begin position="315"/>
        <end position="372"/>
    </location>
</feature>